<evidence type="ECO:0000313" key="4">
    <source>
        <dbReference type="Proteomes" id="UP001501727"/>
    </source>
</evidence>
<evidence type="ECO:0000313" key="3">
    <source>
        <dbReference type="EMBL" id="GAA3920128.1"/>
    </source>
</evidence>
<name>A0ABP7MCE3_9GAMM</name>
<keyword evidence="4" id="KW-1185">Reference proteome</keyword>
<protein>
    <submittedName>
        <fullName evidence="3">Uncharacterized protein</fullName>
    </submittedName>
</protein>
<gene>
    <name evidence="3" type="ORF">GCM10022229_12200</name>
</gene>
<evidence type="ECO:0000256" key="1">
    <source>
        <dbReference type="SAM" id="MobiDB-lite"/>
    </source>
</evidence>
<feature type="transmembrane region" description="Helical" evidence="2">
    <location>
        <begin position="20"/>
        <end position="40"/>
    </location>
</feature>
<keyword evidence="2" id="KW-1133">Transmembrane helix</keyword>
<sequence>MSWLALLLVPLALYLAYKLVGVAIKAVLAVVVVVAVYWWAAPQMGWPTVPDLFYVFGPDFDGKRIEEVVDPSNLARQATGKVVDGVDGVIGRSGDPLPEPVQPLPVEDAPGPAAPASPAEPMDADGQAVEPR</sequence>
<proteinExistence type="predicted"/>
<dbReference type="Proteomes" id="UP001501727">
    <property type="component" value="Unassembled WGS sequence"/>
</dbReference>
<dbReference type="EMBL" id="BAAAZU010000004">
    <property type="protein sequence ID" value="GAA3920128.1"/>
    <property type="molecule type" value="Genomic_DNA"/>
</dbReference>
<feature type="region of interest" description="Disordered" evidence="1">
    <location>
        <begin position="86"/>
        <end position="132"/>
    </location>
</feature>
<keyword evidence="2" id="KW-0812">Transmembrane</keyword>
<feature type="compositionally biased region" description="Low complexity" evidence="1">
    <location>
        <begin position="104"/>
        <end position="125"/>
    </location>
</feature>
<accession>A0ABP7MCE3</accession>
<evidence type="ECO:0000256" key="2">
    <source>
        <dbReference type="SAM" id="Phobius"/>
    </source>
</evidence>
<keyword evidence="2" id="KW-0472">Membrane</keyword>
<organism evidence="3 4">
    <name type="scientific">Luteimonas lutimaris</name>
    <dbReference type="NCBI Taxonomy" id="698645"/>
    <lineage>
        <taxon>Bacteria</taxon>
        <taxon>Pseudomonadati</taxon>
        <taxon>Pseudomonadota</taxon>
        <taxon>Gammaproteobacteria</taxon>
        <taxon>Lysobacterales</taxon>
        <taxon>Lysobacteraceae</taxon>
        <taxon>Luteimonas</taxon>
    </lineage>
</organism>
<dbReference type="RefSeq" id="WP_344759063.1">
    <property type="nucleotide sequence ID" value="NZ_BAAAZU010000004.1"/>
</dbReference>
<feature type="compositionally biased region" description="Low complexity" evidence="1">
    <location>
        <begin position="86"/>
        <end position="96"/>
    </location>
</feature>
<comment type="caution">
    <text evidence="3">The sequence shown here is derived from an EMBL/GenBank/DDBJ whole genome shotgun (WGS) entry which is preliminary data.</text>
</comment>
<reference evidence="4" key="1">
    <citation type="journal article" date="2019" name="Int. J. Syst. Evol. Microbiol.">
        <title>The Global Catalogue of Microorganisms (GCM) 10K type strain sequencing project: providing services to taxonomists for standard genome sequencing and annotation.</title>
        <authorList>
            <consortium name="The Broad Institute Genomics Platform"/>
            <consortium name="The Broad Institute Genome Sequencing Center for Infectious Disease"/>
            <person name="Wu L."/>
            <person name="Ma J."/>
        </authorList>
    </citation>
    <scope>NUCLEOTIDE SEQUENCE [LARGE SCALE GENOMIC DNA]</scope>
    <source>
        <strain evidence="4">JCM 16916</strain>
    </source>
</reference>